<gene>
    <name evidence="3" type="ORF">AYR66_24835</name>
</gene>
<dbReference type="EMBL" id="LSTO01000001">
    <property type="protein sequence ID" value="OWW22245.1"/>
    <property type="molecule type" value="Genomic_DNA"/>
</dbReference>
<comment type="similarity">
    <text evidence="1 2">Belongs to the DegT/DnrJ/EryC1 family.</text>
</comment>
<dbReference type="InterPro" id="IPR015421">
    <property type="entry name" value="PyrdxlP-dep_Trfase_major"/>
</dbReference>
<proteinExistence type="inferred from homology"/>
<organism evidence="3 4">
    <name type="scientific">Noviherbaspirillum denitrificans</name>
    <dbReference type="NCBI Taxonomy" id="1968433"/>
    <lineage>
        <taxon>Bacteria</taxon>
        <taxon>Pseudomonadati</taxon>
        <taxon>Pseudomonadota</taxon>
        <taxon>Betaproteobacteria</taxon>
        <taxon>Burkholderiales</taxon>
        <taxon>Oxalobacteraceae</taxon>
        <taxon>Noviherbaspirillum</taxon>
    </lineage>
</organism>
<dbReference type="Gene3D" id="3.90.1150.10">
    <property type="entry name" value="Aspartate Aminotransferase, domain 1"/>
    <property type="match status" value="1"/>
</dbReference>
<dbReference type="GO" id="GO:0030170">
    <property type="term" value="F:pyridoxal phosphate binding"/>
    <property type="evidence" value="ECO:0007669"/>
    <property type="project" value="TreeGrafter"/>
</dbReference>
<dbReference type="InterPro" id="IPR015424">
    <property type="entry name" value="PyrdxlP-dep_Trfase"/>
</dbReference>
<dbReference type="GO" id="GO:0000271">
    <property type="term" value="P:polysaccharide biosynthetic process"/>
    <property type="evidence" value="ECO:0007669"/>
    <property type="project" value="TreeGrafter"/>
</dbReference>
<dbReference type="SUPFAM" id="SSF53383">
    <property type="entry name" value="PLP-dependent transferases"/>
    <property type="match status" value="1"/>
</dbReference>
<keyword evidence="4" id="KW-1185">Reference proteome</keyword>
<evidence type="ECO:0000313" key="4">
    <source>
        <dbReference type="Proteomes" id="UP000197535"/>
    </source>
</evidence>
<dbReference type="InterPro" id="IPR000653">
    <property type="entry name" value="DegT/StrS_aminotransferase"/>
</dbReference>
<comment type="caution">
    <text evidence="3">The sequence shown here is derived from an EMBL/GenBank/DDBJ whole genome shotgun (WGS) entry which is preliminary data.</text>
</comment>
<dbReference type="InterPro" id="IPR015422">
    <property type="entry name" value="PyrdxlP-dep_Trfase_small"/>
</dbReference>
<evidence type="ECO:0000313" key="3">
    <source>
        <dbReference type="EMBL" id="OWW22245.1"/>
    </source>
</evidence>
<dbReference type="OrthoDB" id="9777744at2"/>
<evidence type="ECO:0000256" key="1">
    <source>
        <dbReference type="ARBA" id="ARBA00037999"/>
    </source>
</evidence>
<sequence length="399" mass="43659">MVAYPKSQIPTQPVLSLASFAGASRPARLGSILDVGTAKFVTSGRVAIALALVQMGIGKGDKVLVPAYHCASMIQPVVWAGATPVFYKVHPDTSVDLEDVLGKLDGTAKMLMATNYFGFPQDLAQLRRFCDEHGLYFLEDCAHSFLGTHRDKPLGSYGDYAIASAMKFFPVYEGGCLVSSRHDIRSLRLHSAGLGFEAKSAFNALEKGFAYGRMSVLKALLSLPMKAKNLLWSHIKNAAPSKSISLGPGASDGGFAFEPGWLDKSASLFSRMLIRTVPTSRIADKRRNNYLRLHEALSGLPGCRPLFAKLPEGVVPYVYPMVADNLPEIFPRLKHAGVPIIRFAEYLWDGVDGTICPNSVELSRHCLQLPCHQELRPEELDWMIEKFRSITLSSGTNAI</sequence>
<name>A0A254TIA4_9BURK</name>
<evidence type="ECO:0000256" key="2">
    <source>
        <dbReference type="RuleBase" id="RU004508"/>
    </source>
</evidence>
<dbReference type="RefSeq" id="WP_088709069.1">
    <property type="nucleotide sequence ID" value="NZ_LSTO01000001.1"/>
</dbReference>
<dbReference type="Proteomes" id="UP000197535">
    <property type="component" value="Unassembled WGS sequence"/>
</dbReference>
<dbReference type="GO" id="GO:0008483">
    <property type="term" value="F:transaminase activity"/>
    <property type="evidence" value="ECO:0007669"/>
    <property type="project" value="TreeGrafter"/>
</dbReference>
<reference evidence="3 4" key="1">
    <citation type="submission" date="2016-02" db="EMBL/GenBank/DDBJ databases">
        <authorList>
            <person name="Wen L."/>
            <person name="He K."/>
            <person name="Yang H."/>
        </authorList>
    </citation>
    <scope>NUCLEOTIDE SEQUENCE [LARGE SCALE GENOMIC DNA]</scope>
    <source>
        <strain evidence="3 4">TSA40</strain>
    </source>
</reference>
<dbReference type="PANTHER" id="PTHR30244">
    <property type="entry name" value="TRANSAMINASE"/>
    <property type="match status" value="1"/>
</dbReference>
<dbReference type="Gene3D" id="3.40.640.10">
    <property type="entry name" value="Type I PLP-dependent aspartate aminotransferase-like (Major domain)"/>
    <property type="match status" value="1"/>
</dbReference>
<dbReference type="AlphaFoldDB" id="A0A254TIA4"/>
<evidence type="ECO:0008006" key="5">
    <source>
        <dbReference type="Google" id="ProtNLM"/>
    </source>
</evidence>
<keyword evidence="2" id="KW-0663">Pyridoxal phosphate</keyword>
<protein>
    <recommendedName>
        <fullName evidence="5">DegT/DnrJ/EryC1/StrS aminotransferase</fullName>
    </recommendedName>
</protein>
<accession>A0A254TIA4</accession>
<dbReference type="Pfam" id="PF01041">
    <property type="entry name" value="DegT_DnrJ_EryC1"/>
    <property type="match status" value="1"/>
</dbReference>
<dbReference type="PANTHER" id="PTHR30244:SF34">
    <property type="entry name" value="DTDP-4-AMINO-4,6-DIDEOXYGALACTOSE TRANSAMINASE"/>
    <property type="match status" value="1"/>
</dbReference>